<accession>A0AAV5T2W8</accession>
<evidence type="ECO:0000313" key="2">
    <source>
        <dbReference type="EMBL" id="GMS89628.1"/>
    </source>
</evidence>
<reference evidence="2" key="1">
    <citation type="submission" date="2023-10" db="EMBL/GenBank/DDBJ databases">
        <title>Genome assembly of Pristionchus species.</title>
        <authorList>
            <person name="Yoshida K."/>
            <person name="Sommer R.J."/>
        </authorList>
    </citation>
    <scope>NUCLEOTIDE SEQUENCE</scope>
    <source>
        <strain evidence="2">RS0144</strain>
    </source>
</reference>
<feature type="non-terminal residue" evidence="2">
    <location>
        <position position="98"/>
    </location>
</feature>
<sequence length="98" mass="10860">TPSYPHTTSGTRETRTATATLTPTPRSSMGESPFKDTTPIEEEEEEVHMRHMDHAHHAVTEEEEKEEEEELAKRVAALALHKTSVSTVTTRGVGIHPS</sequence>
<protein>
    <submittedName>
        <fullName evidence="2">Uncharacterized protein</fullName>
    </submittedName>
</protein>
<evidence type="ECO:0000256" key="1">
    <source>
        <dbReference type="SAM" id="MobiDB-lite"/>
    </source>
</evidence>
<comment type="caution">
    <text evidence="2">The sequence shown here is derived from an EMBL/GenBank/DDBJ whole genome shotgun (WGS) entry which is preliminary data.</text>
</comment>
<feature type="region of interest" description="Disordered" evidence="1">
    <location>
        <begin position="1"/>
        <end position="52"/>
    </location>
</feature>
<organism evidence="2 3">
    <name type="scientific">Pristionchus entomophagus</name>
    <dbReference type="NCBI Taxonomy" id="358040"/>
    <lineage>
        <taxon>Eukaryota</taxon>
        <taxon>Metazoa</taxon>
        <taxon>Ecdysozoa</taxon>
        <taxon>Nematoda</taxon>
        <taxon>Chromadorea</taxon>
        <taxon>Rhabditida</taxon>
        <taxon>Rhabditina</taxon>
        <taxon>Diplogasteromorpha</taxon>
        <taxon>Diplogasteroidea</taxon>
        <taxon>Neodiplogasteridae</taxon>
        <taxon>Pristionchus</taxon>
    </lineage>
</organism>
<feature type="non-terminal residue" evidence="2">
    <location>
        <position position="1"/>
    </location>
</feature>
<gene>
    <name evidence="2" type="ORF">PENTCL1PPCAC_11803</name>
</gene>
<feature type="compositionally biased region" description="Low complexity" evidence="1">
    <location>
        <begin position="1"/>
        <end position="28"/>
    </location>
</feature>
<evidence type="ECO:0000313" key="3">
    <source>
        <dbReference type="Proteomes" id="UP001432027"/>
    </source>
</evidence>
<dbReference type="Proteomes" id="UP001432027">
    <property type="component" value="Unassembled WGS sequence"/>
</dbReference>
<dbReference type="EMBL" id="BTSX01000003">
    <property type="protein sequence ID" value="GMS89628.1"/>
    <property type="molecule type" value="Genomic_DNA"/>
</dbReference>
<proteinExistence type="predicted"/>
<dbReference type="AlphaFoldDB" id="A0AAV5T2W8"/>
<keyword evidence="3" id="KW-1185">Reference proteome</keyword>
<name>A0AAV5T2W8_9BILA</name>